<feature type="compositionally biased region" description="Polar residues" evidence="7">
    <location>
        <begin position="16"/>
        <end position="25"/>
    </location>
</feature>
<evidence type="ECO:0000313" key="10">
    <source>
        <dbReference type="EMBL" id="BBY49297.1"/>
    </source>
</evidence>
<feature type="transmembrane region" description="Helical" evidence="8">
    <location>
        <begin position="86"/>
        <end position="105"/>
    </location>
</feature>
<evidence type="ECO:0000256" key="3">
    <source>
        <dbReference type="ARBA" id="ARBA00022679"/>
    </source>
</evidence>
<keyword evidence="5 8" id="KW-1133">Transmembrane helix</keyword>
<dbReference type="Pfam" id="PF02397">
    <property type="entry name" value="Bac_transf"/>
    <property type="match status" value="1"/>
</dbReference>
<gene>
    <name evidence="10" type="ORF">MARA_27650</name>
</gene>
<dbReference type="InterPro" id="IPR003362">
    <property type="entry name" value="Bact_transf"/>
</dbReference>
<dbReference type="PANTHER" id="PTHR30576">
    <property type="entry name" value="COLANIC BIOSYNTHESIS UDP-GLUCOSE LIPID CARRIER TRANSFERASE"/>
    <property type="match status" value="1"/>
</dbReference>
<reference evidence="10 11" key="1">
    <citation type="journal article" date="2019" name="Emerg. Microbes Infect.">
        <title>Comprehensive subspecies identification of 175 nontuberculous mycobacteria species based on 7547 genomic profiles.</title>
        <authorList>
            <person name="Matsumoto Y."/>
            <person name="Kinjo T."/>
            <person name="Motooka D."/>
            <person name="Nabeya D."/>
            <person name="Jung N."/>
            <person name="Uechi K."/>
            <person name="Horii T."/>
            <person name="Iida T."/>
            <person name="Fujita J."/>
            <person name="Nakamura S."/>
        </authorList>
    </citation>
    <scope>NUCLEOTIDE SEQUENCE [LARGE SCALE GENOMIC DNA]</scope>
    <source>
        <strain evidence="10 11">JCM 18538</strain>
    </source>
</reference>
<feature type="transmembrane region" description="Helical" evidence="8">
    <location>
        <begin position="51"/>
        <end position="74"/>
    </location>
</feature>
<dbReference type="KEGG" id="marz:MARA_27650"/>
<evidence type="ECO:0000256" key="8">
    <source>
        <dbReference type="SAM" id="Phobius"/>
    </source>
</evidence>
<dbReference type="GO" id="GO:0016020">
    <property type="term" value="C:membrane"/>
    <property type="evidence" value="ECO:0007669"/>
    <property type="project" value="UniProtKB-SubCell"/>
</dbReference>
<evidence type="ECO:0000256" key="2">
    <source>
        <dbReference type="ARBA" id="ARBA00006464"/>
    </source>
</evidence>
<feature type="transmembrane region" description="Helical" evidence="8">
    <location>
        <begin position="330"/>
        <end position="349"/>
    </location>
</feature>
<protein>
    <recommendedName>
        <fullName evidence="9">Bacterial sugar transferase domain-containing protein</fullName>
    </recommendedName>
</protein>
<keyword evidence="11" id="KW-1185">Reference proteome</keyword>
<sequence>MCCMQMDVKAKARSGPSRQRVTLPTNAVRPPSGRDAPTPHRFLERLRSESGYGALTVALDVWAAVWAVLLAQWLTPGPVGDRNIALYSWIFVPVVVVILGTRSMYRRRLDHRFLDDFEPVETSVAVATLATLTIMLLLVPPFTPGQVIGEYVRPSDVMVRIWLCAAILIPGVRLIRSLAQRYLRRRYRFGSPALIVGSGPITHQLVTRMRQVPDYGLHPVGLLDDSRPTEADGFDVPYFGTIDNLEIAARATGAAELILAPSTVSDERLARTAHEAQNLGMRVRVVPRVMDAVSGGAWVEHLGGVPLMVLCRVDPRGWQFAVKHACDRTAAGLGLLLISPVFLGLALLVKLSSPGPIFFSQDRIGRDGKVFGCLKFRSMRPLDPAKDDFELAAGAAPGGVEGVDRRTRIGKIMRKTSLDELPQLVNVLRGDMSLVGPRPERPEYVELFEMQVRRYGDRHRVKAGITGWAQVHGLRGQTSIADRAEFDNYYIENWSLNLDFKILVLTVLAVLRSAED</sequence>
<name>A0A7I7RXM7_9MYCO</name>
<dbReference type="AlphaFoldDB" id="A0A7I7RXM7"/>
<feature type="transmembrane region" description="Helical" evidence="8">
    <location>
        <begin position="159"/>
        <end position="179"/>
    </location>
</feature>
<evidence type="ECO:0000313" key="11">
    <source>
        <dbReference type="Proteomes" id="UP000467428"/>
    </source>
</evidence>
<dbReference type="Proteomes" id="UP000467428">
    <property type="component" value="Chromosome"/>
</dbReference>
<comment type="subcellular location">
    <subcellularLocation>
        <location evidence="1">Membrane</location>
        <topology evidence="1">Multi-pass membrane protein</topology>
    </subcellularLocation>
</comment>
<dbReference type="Pfam" id="PF13727">
    <property type="entry name" value="CoA_binding_3"/>
    <property type="match status" value="1"/>
</dbReference>
<feature type="region of interest" description="Disordered" evidence="7">
    <location>
        <begin position="13"/>
        <end position="38"/>
    </location>
</feature>
<organism evidence="10 11">
    <name type="scientific">Mycolicibacterium arabiense</name>
    <dbReference type="NCBI Taxonomy" id="1286181"/>
    <lineage>
        <taxon>Bacteria</taxon>
        <taxon>Bacillati</taxon>
        <taxon>Actinomycetota</taxon>
        <taxon>Actinomycetes</taxon>
        <taxon>Mycobacteriales</taxon>
        <taxon>Mycobacteriaceae</taxon>
        <taxon>Mycolicibacterium</taxon>
    </lineage>
</organism>
<evidence type="ECO:0000256" key="1">
    <source>
        <dbReference type="ARBA" id="ARBA00004141"/>
    </source>
</evidence>
<dbReference type="EMBL" id="AP022593">
    <property type="protein sequence ID" value="BBY49297.1"/>
    <property type="molecule type" value="Genomic_DNA"/>
</dbReference>
<keyword evidence="6 8" id="KW-0472">Membrane</keyword>
<dbReference type="PANTHER" id="PTHR30576:SF0">
    <property type="entry name" value="UNDECAPRENYL-PHOSPHATE N-ACETYLGALACTOSAMINYL 1-PHOSPHATE TRANSFERASE-RELATED"/>
    <property type="match status" value="1"/>
</dbReference>
<feature type="transmembrane region" description="Helical" evidence="8">
    <location>
        <begin position="117"/>
        <end position="139"/>
    </location>
</feature>
<keyword evidence="4 8" id="KW-0812">Transmembrane</keyword>
<dbReference type="Gene3D" id="3.40.50.720">
    <property type="entry name" value="NAD(P)-binding Rossmann-like Domain"/>
    <property type="match status" value="1"/>
</dbReference>
<geneLocation type="plasmid" evidence="11">
    <name>pjcm18538 dna</name>
</geneLocation>
<keyword evidence="3" id="KW-0808">Transferase</keyword>
<evidence type="ECO:0000256" key="6">
    <source>
        <dbReference type="ARBA" id="ARBA00023136"/>
    </source>
</evidence>
<evidence type="ECO:0000256" key="7">
    <source>
        <dbReference type="SAM" id="MobiDB-lite"/>
    </source>
</evidence>
<dbReference type="GO" id="GO:0016780">
    <property type="term" value="F:phosphotransferase activity, for other substituted phosphate groups"/>
    <property type="evidence" value="ECO:0007669"/>
    <property type="project" value="TreeGrafter"/>
</dbReference>
<evidence type="ECO:0000256" key="4">
    <source>
        <dbReference type="ARBA" id="ARBA00022692"/>
    </source>
</evidence>
<dbReference type="InterPro" id="IPR017475">
    <property type="entry name" value="EPS_sugar_tfrase"/>
</dbReference>
<dbReference type="NCBIfam" id="TIGR03025">
    <property type="entry name" value="EPS_sugtrans"/>
    <property type="match status" value="1"/>
</dbReference>
<accession>A0A7I7RXM7</accession>
<evidence type="ECO:0000259" key="9">
    <source>
        <dbReference type="Pfam" id="PF02397"/>
    </source>
</evidence>
<feature type="domain" description="Bacterial sugar transferase" evidence="9">
    <location>
        <begin position="323"/>
        <end position="511"/>
    </location>
</feature>
<proteinExistence type="inferred from homology"/>
<comment type="similarity">
    <text evidence="2">Belongs to the bacterial sugar transferase family.</text>
</comment>
<evidence type="ECO:0000256" key="5">
    <source>
        <dbReference type="ARBA" id="ARBA00022989"/>
    </source>
</evidence>